<dbReference type="InterPro" id="IPR027417">
    <property type="entry name" value="P-loop_NTPase"/>
</dbReference>
<evidence type="ECO:0000256" key="2">
    <source>
        <dbReference type="ARBA" id="ARBA00022801"/>
    </source>
</evidence>
<dbReference type="GO" id="GO:0000725">
    <property type="term" value="P:recombinational repair"/>
    <property type="evidence" value="ECO:0007669"/>
    <property type="project" value="TreeGrafter"/>
</dbReference>
<dbReference type="GO" id="GO:0005524">
    <property type="term" value="F:ATP binding"/>
    <property type="evidence" value="ECO:0007669"/>
    <property type="project" value="UniProtKB-KW"/>
</dbReference>
<reference evidence="6" key="1">
    <citation type="submission" date="2020-05" db="EMBL/GenBank/DDBJ databases">
        <authorList>
            <person name="Chiriac C."/>
            <person name="Salcher M."/>
            <person name="Ghai R."/>
            <person name="Kavagutti S V."/>
        </authorList>
    </citation>
    <scope>NUCLEOTIDE SEQUENCE</scope>
</reference>
<evidence type="ECO:0000256" key="3">
    <source>
        <dbReference type="ARBA" id="ARBA00022806"/>
    </source>
</evidence>
<evidence type="ECO:0000313" key="6">
    <source>
        <dbReference type="EMBL" id="CAB4605323.1"/>
    </source>
</evidence>
<proteinExistence type="predicted"/>
<gene>
    <name evidence="6" type="ORF">UFOPK1842_00457</name>
</gene>
<dbReference type="AlphaFoldDB" id="A0A6J6GZA7"/>
<evidence type="ECO:0000259" key="5">
    <source>
        <dbReference type="Pfam" id="PF13361"/>
    </source>
</evidence>
<dbReference type="EMBL" id="CAEZUQ010000040">
    <property type="protein sequence ID" value="CAB4605323.1"/>
    <property type="molecule type" value="Genomic_DNA"/>
</dbReference>
<feature type="domain" description="UvrD-like helicase C-terminal" evidence="5">
    <location>
        <begin position="2"/>
        <end position="55"/>
    </location>
</feature>
<dbReference type="GO" id="GO:0003677">
    <property type="term" value="F:DNA binding"/>
    <property type="evidence" value="ECO:0007669"/>
    <property type="project" value="InterPro"/>
</dbReference>
<dbReference type="SUPFAM" id="SSF52540">
    <property type="entry name" value="P-loop containing nucleoside triphosphate hydrolases"/>
    <property type="match status" value="1"/>
</dbReference>
<dbReference type="GO" id="GO:0016787">
    <property type="term" value="F:hydrolase activity"/>
    <property type="evidence" value="ECO:0007669"/>
    <property type="project" value="UniProtKB-KW"/>
</dbReference>
<organism evidence="6">
    <name type="scientific">freshwater metagenome</name>
    <dbReference type="NCBI Taxonomy" id="449393"/>
    <lineage>
        <taxon>unclassified sequences</taxon>
        <taxon>metagenomes</taxon>
        <taxon>ecological metagenomes</taxon>
    </lineage>
</organism>
<dbReference type="Pfam" id="PF13361">
    <property type="entry name" value="UvrD_C"/>
    <property type="match status" value="1"/>
</dbReference>
<evidence type="ECO:0000256" key="4">
    <source>
        <dbReference type="ARBA" id="ARBA00022840"/>
    </source>
</evidence>
<sequence length="66" mass="7236">MLSTLHAAKGLEWDHVFLAGDSDGVLPMGNDIEEERRLFYVGLTRAKSELNLSYSGAPSPFLEGII</sequence>
<keyword evidence="2" id="KW-0378">Hydrolase</keyword>
<dbReference type="GO" id="GO:0043138">
    <property type="term" value="F:3'-5' DNA helicase activity"/>
    <property type="evidence" value="ECO:0007669"/>
    <property type="project" value="TreeGrafter"/>
</dbReference>
<dbReference type="InterPro" id="IPR014017">
    <property type="entry name" value="DNA_helicase_UvrD-like_C"/>
</dbReference>
<dbReference type="Gene3D" id="3.40.50.300">
    <property type="entry name" value="P-loop containing nucleotide triphosphate hydrolases"/>
    <property type="match status" value="1"/>
</dbReference>
<keyword evidence="3" id="KW-0347">Helicase</keyword>
<keyword evidence="1" id="KW-0547">Nucleotide-binding</keyword>
<dbReference type="PANTHER" id="PTHR11070:SF2">
    <property type="entry name" value="ATP-DEPENDENT DNA HELICASE SRS2"/>
    <property type="match status" value="1"/>
</dbReference>
<dbReference type="InterPro" id="IPR000212">
    <property type="entry name" value="DNA_helicase_UvrD/REP"/>
</dbReference>
<keyword evidence="4" id="KW-0067">ATP-binding</keyword>
<dbReference type="PANTHER" id="PTHR11070">
    <property type="entry name" value="UVRD / RECB / PCRA DNA HELICASE FAMILY MEMBER"/>
    <property type="match status" value="1"/>
</dbReference>
<protein>
    <submittedName>
        <fullName evidence="6">Unannotated protein</fullName>
    </submittedName>
</protein>
<name>A0A6J6GZA7_9ZZZZ</name>
<evidence type="ECO:0000256" key="1">
    <source>
        <dbReference type="ARBA" id="ARBA00022741"/>
    </source>
</evidence>
<accession>A0A6J6GZA7</accession>